<dbReference type="SUPFAM" id="SSF47446">
    <property type="entry name" value="Signal peptide-binding domain"/>
    <property type="match status" value="1"/>
</dbReference>
<evidence type="ECO:0000256" key="12">
    <source>
        <dbReference type="SAM" id="MobiDB-lite"/>
    </source>
</evidence>
<dbReference type="Gene3D" id="1.10.260.30">
    <property type="entry name" value="Signal recognition particle, SRP54 subunit, M-domain"/>
    <property type="match status" value="1"/>
</dbReference>
<dbReference type="InterPro" id="IPR004125">
    <property type="entry name" value="Signal_recog_particle_SRP54_M"/>
</dbReference>
<evidence type="ECO:0000256" key="11">
    <source>
        <dbReference type="ARBA" id="ARBA00048157"/>
    </source>
</evidence>
<sequence>MEMSVAFQLHAVSWHTRGHRNFCWKRTCFSGCVHKLGNKWSNHIAPQRTRVNSLVYMLFDDFANKLQQTLSNVSKLQVFGDKDFQKALNNVRMALIDADANVKIVDDLISKVETNMKTAKIPRGVTKTQMFVKLVHDGLVDILGNKGTAERILSPAQQQRRFMFVGLQGSGKTTTIAKFAKLTLKKFPKAKILLVACDTRRPAAIEQLDILGKRVNCETFCAEEGADAVRVLEKALEYSVEQKFDYVFVDTAGRQVIDDDLMQELGRLEKIAKSDETLLVLDAMTGQEAANVAKKFAETVHVSGAVLTKLDSDTRGGAALSLSTISGCRIGFMGTSEDLDGLEPFYPDRIASRILGMGDIVTLVEKAQENVSEEEAKEMAKRMMEAKFTFEDFLKQLSFVSSMGSVGNMLKMIPGVGNKINSEEISKMEKKLKVAKVIIQSMTKEEKKNPDLFYKDATSRTRIERIRKGSGRSQEEIDDFFKTFKAAQAAMKKLGAFAKKNGNVETSEDMESNDFTGNRAERRKLAKTKESVPKNNIKKGFGK</sequence>
<comment type="similarity">
    <text evidence="2">Belongs to the GTP-binding SRP family. SRP54 subfamily.</text>
</comment>
<dbReference type="GO" id="GO:0008312">
    <property type="term" value="F:7S RNA binding"/>
    <property type="evidence" value="ECO:0007669"/>
    <property type="project" value="InterPro"/>
</dbReference>
<name>A0AAV9IJZ6_9RHOD</name>
<dbReference type="InterPro" id="IPR000897">
    <property type="entry name" value="SRP54_GTPase_dom"/>
</dbReference>
<accession>A0AAV9IJZ6</accession>
<dbReference type="InterPro" id="IPR036225">
    <property type="entry name" value="SRP/SRP_N"/>
</dbReference>
<evidence type="ECO:0000259" key="14">
    <source>
        <dbReference type="SMART" id="SM00962"/>
    </source>
</evidence>
<evidence type="ECO:0000256" key="1">
    <source>
        <dbReference type="ARBA" id="ARBA00004496"/>
    </source>
</evidence>
<evidence type="ECO:0000256" key="6">
    <source>
        <dbReference type="ARBA" id="ARBA00022884"/>
    </source>
</evidence>
<dbReference type="NCBIfam" id="TIGR00959">
    <property type="entry name" value="ffh"/>
    <property type="match status" value="1"/>
</dbReference>
<dbReference type="PANTHER" id="PTHR11564:SF5">
    <property type="entry name" value="SIGNAL RECOGNITION PARTICLE SUBUNIT SRP54"/>
    <property type="match status" value="1"/>
</dbReference>
<feature type="domain" description="SRP54-type proteins GTP-binding" evidence="14">
    <location>
        <begin position="159"/>
        <end position="356"/>
    </location>
</feature>
<dbReference type="InterPro" id="IPR036891">
    <property type="entry name" value="Signal_recog_part_SRP54_M_sf"/>
</dbReference>
<dbReference type="GO" id="GO:0006614">
    <property type="term" value="P:SRP-dependent cotranslational protein targeting to membrane"/>
    <property type="evidence" value="ECO:0007669"/>
    <property type="project" value="InterPro"/>
</dbReference>
<keyword evidence="7" id="KW-0342">GTP-binding</keyword>
<dbReference type="InterPro" id="IPR022941">
    <property type="entry name" value="SRP54"/>
</dbReference>
<dbReference type="InterPro" id="IPR013822">
    <property type="entry name" value="Signal_recog_particl_SRP54_hlx"/>
</dbReference>
<evidence type="ECO:0000256" key="9">
    <source>
        <dbReference type="ARBA" id="ARBA00023274"/>
    </source>
</evidence>
<comment type="subcellular location">
    <subcellularLocation>
        <location evidence="1">Cytoplasm</location>
    </subcellularLocation>
</comment>
<keyword evidence="8" id="KW-0733">Signal recognition particle</keyword>
<dbReference type="SMART" id="SM00962">
    <property type="entry name" value="SRP54"/>
    <property type="match status" value="1"/>
</dbReference>
<keyword evidence="9" id="KW-0687">Ribonucleoprotein</keyword>
<dbReference type="EC" id="3.6.5.4" evidence="10"/>
<dbReference type="PANTHER" id="PTHR11564">
    <property type="entry name" value="SIGNAL RECOGNITION PARTICLE 54K PROTEIN SRP54"/>
    <property type="match status" value="1"/>
</dbReference>
<dbReference type="GO" id="GO:0003924">
    <property type="term" value="F:GTPase activity"/>
    <property type="evidence" value="ECO:0007669"/>
    <property type="project" value="InterPro"/>
</dbReference>
<proteinExistence type="inferred from homology"/>
<comment type="caution">
    <text evidence="16">The sequence shown here is derived from an EMBL/GenBank/DDBJ whole genome shotgun (WGS) entry which is preliminary data.</text>
</comment>
<evidence type="ECO:0000256" key="3">
    <source>
        <dbReference type="ARBA" id="ARBA00022490"/>
    </source>
</evidence>
<reference evidence="16 17" key="1">
    <citation type="submission" date="2022-07" db="EMBL/GenBank/DDBJ databases">
        <title>Genome-wide signatures of adaptation to extreme environments.</title>
        <authorList>
            <person name="Cho C.H."/>
            <person name="Yoon H.S."/>
        </authorList>
    </citation>
    <scope>NUCLEOTIDE SEQUENCE [LARGE SCALE GENOMIC DNA]</scope>
    <source>
        <strain evidence="16 17">108.79 E11</strain>
    </source>
</reference>
<evidence type="ECO:0000256" key="2">
    <source>
        <dbReference type="ARBA" id="ARBA00005450"/>
    </source>
</evidence>
<dbReference type="Proteomes" id="UP001300502">
    <property type="component" value="Unassembled WGS sequence"/>
</dbReference>
<dbReference type="Pfam" id="PF02978">
    <property type="entry name" value="SRP_SPB"/>
    <property type="match status" value="1"/>
</dbReference>
<dbReference type="Pfam" id="PF00448">
    <property type="entry name" value="SRP54"/>
    <property type="match status" value="1"/>
</dbReference>
<dbReference type="SUPFAM" id="SSF52540">
    <property type="entry name" value="P-loop containing nucleoside triphosphate hydrolases"/>
    <property type="match status" value="1"/>
</dbReference>
<keyword evidence="6" id="KW-0694">RNA-binding</keyword>
<evidence type="ECO:0000259" key="15">
    <source>
        <dbReference type="SMART" id="SM00963"/>
    </source>
</evidence>
<keyword evidence="17" id="KW-1185">Reference proteome</keyword>
<evidence type="ECO:0000256" key="4">
    <source>
        <dbReference type="ARBA" id="ARBA00022741"/>
    </source>
</evidence>
<dbReference type="InterPro" id="IPR042101">
    <property type="entry name" value="SRP54_N_sf"/>
</dbReference>
<dbReference type="GO" id="GO:0005786">
    <property type="term" value="C:signal recognition particle, endoplasmic reticulum targeting"/>
    <property type="evidence" value="ECO:0007669"/>
    <property type="project" value="UniProtKB-KW"/>
</dbReference>
<evidence type="ECO:0000256" key="5">
    <source>
        <dbReference type="ARBA" id="ARBA00022801"/>
    </source>
</evidence>
<evidence type="ECO:0000313" key="17">
    <source>
        <dbReference type="Proteomes" id="UP001300502"/>
    </source>
</evidence>
<evidence type="ECO:0000256" key="8">
    <source>
        <dbReference type="ARBA" id="ARBA00023135"/>
    </source>
</evidence>
<dbReference type="AlphaFoldDB" id="A0AAV9IJZ6"/>
<dbReference type="InterPro" id="IPR027417">
    <property type="entry name" value="P-loop_NTPase"/>
</dbReference>
<comment type="catalytic activity">
    <reaction evidence="11">
        <text>GTP + H2O = GDP + phosphate + H(+)</text>
        <dbReference type="Rhea" id="RHEA:19669"/>
        <dbReference type="ChEBI" id="CHEBI:15377"/>
        <dbReference type="ChEBI" id="CHEBI:15378"/>
        <dbReference type="ChEBI" id="CHEBI:37565"/>
        <dbReference type="ChEBI" id="CHEBI:43474"/>
        <dbReference type="ChEBI" id="CHEBI:58189"/>
        <dbReference type="EC" id="3.6.5.4"/>
    </reaction>
    <physiologicalReaction direction="left-to-right" evidence="11">
        <dbReference type="Rhea" id="RHEA:19670"/>
    </physiologicalReaction>
</comment>
<dbReference type="SUPFAM" id="SSF47364">
    <property type="entry name" value="Domain of the SRP/SRP receptor G-proteins"/>
    <property type="match status" value="1"/>
</dbReference>
<protein>
    <recommendedName>
        <fullName evidence="10">signal-recognition-particle GTPase</fullName>
        <ecNumber evidence="10">3.6.5.4</ecNumber>
    </recommendedName>
</protein>
<gene>
    <name evidence="16" type="ORF">GAYE_SCF43G5657</name>
</gene>
<dbReference type="SMART" id="SM00382">
    <property type="entry name" value="AAA"/>
    <property type="match status" value="1"/>
</dbReference>
<dbReference type="Pfam" id="PF02881">
    <property type="entry name" value="SRP54_N"/>
    <property type="match status" value="1"/>
</dbReference>
<keyword evidence="3" id="KW-0963">Cytoplasm</keyword>
<dbReference type="Gene3D" id="1.20.120.140">
    <property type="entry name" value="Signal recognition particle SRP54, nucleotide-binding domain"/>
    <property type="match status" value="1"/>
</dbReference>
<dbReference type="InterPro" id="IPR004780">
    <property type="entry name" value="SRP"/>
</dbReference>
<organism evidence="16 17">
    <name type="scientific">Galdieria yellowstonensis</name>
    <dbReference type="NCBI Taxonomy" id="3028027"/>
    <lineage>
        <taxon>Eukaryota</taxon>
        <taxon>Rhodophyta</taxon>
        <taxon>Bangiophyceae</taxon>
        <taxon>Galdieriales</taxon>
        <taxon>Galdieriaceae</taxon>
        <taxon>Galdieria</taxon>
    </lineage>
</organism>
<dbReference type="Gene3D" id="3.40.50.300">
    <property type="entry name" value="P-loop containing nucleotide triphosphate hydrolases"/>
    <property type="match status" value="1"/>
</dbReference>
<evidence type="ECO:0000256" key="7">
    <source>
        <dbReference type="ARBA" id="ARBA00023134"/>
    </source>
</evidence>
<keyword evidence="5" id="KW-0378">Hydrolase</keyword>
<keyword evidence="4" id="KW-0547">Nucleotide-binding</keyword>
<feature type="region of interest" description="Disordered" evidence="12">
    <location>
        <begin position="505"/>
        <end position="543"/>
    </location>
</feature>
<evidence type="ECO:0000256" key="10">
    <source>
        <dbReference type="ARBA" id="ARBA00035672"/>
    </source>
</evidence>
<evidence type="ECO:0000313" key="16">
    <source>
        <dbReference type="EMBL" id="KAK4527730.1"/>
    </source>
</evidence>
<dbReference type="EMBL" id="JANCYU010000055">
    <property type="protein sequence ID" value="KAK4527730.1"/>
    <property type="molecule type" value="Genomic_DNA"/>
</dbReference>
<feature type="domain" description="AAA+ ATPase" evidence="13">
    <location>
        <begin position="158"/>
        <end position="361"/>
    </location>
</feature>
<evidence type="ECO:0000259" key="13">
    <source>
        <dbReference type="SMART" id="SM00382"/>
    </source>
</evidence>
<feature type="domain" description="Signal recognition particle SRP54 helical bundle" evidence="15">
    <location>
        <begin position="58"/>
        <end position="143"/>
    </location>
</feature>
<dbReference type="SMART" id="SM00963">
    <property type="entry name" value="SRP54_N"/>
    <property type="match status" value="1"/>
</dbReference>
<dbReference type="InterPro" id="IPR003593">
    <property type="entry name" value="AAA+_ATPase"/>
</dbReference>
<dbReference type="GO" id="GO:0005525">
    <property type="term" value="F:GTP binding"/>
    <property type="evidence" value="ECO:0007669"/>
    <property type="project" value="UniProtKB-KW"/>
</dbReference>